<keyword evidence="1" id="KW-0472">Membrane</keyword>
<evidence type="ECO:0000256" key="1">
    <source>
        <dbReference type="SAM" id="Phobius"/>
    </source>
</evidence>
<evidence type="ECO:0008006" key="4">
    <source>
        <dbReference type="Google" id="ProtNLM"/>
    </source>
</evidence>
<proteinExistence type="predicted"/>
<keyword evidence="3" id="KW-1185">Reference proteome</keyword>
<dbReference type="Pfam" id="PF26606">
    <property type="entry name" value="SCO4848"/>
    <property type="match status" value="1"/>
</dbReference>
<name>A0A554S7B5_9ACTN</name>
<protein>
    <recommendedName>
        <fullName evidence="4">Integral membrane protein</fullName>
    </recommendedName>
</protein>
<evidence type="ECO:0000313" key="3">
    <source>
        <dbReference type="Proteomes" id="UP000316988"/>
    </source>
</evidence>
<feature type="transmembrane region" description="Helical" evidence="1">
    <location>
        <begin position="49"/>
        <end position="70"/>
    </location>
</feature>
<dbReference type="OrthoDB" id="4954985at2"/>
<gene>
    <name evidence="2" type="ORF">FNM00_12835</name>
</gene>
<dbReference type="EMBL" id="VLNT01000010">
    <property type="protein sequence ID" value="TSD62231.1"/>
    <property type="molecule type" value="Genomic_DNA"/>
</dbReference>
<organism evidence="2 3">
    <name type="scientific">Aeromicrobium piscarium</name>
    <dbReference type="NCBI Taxonomy" id="2590901"/>
    <lineage>
        <taxon>Bacteria</taxon>
        <taxon>Bacillati</taxon>
        <taxon>Actinomycetota</taxon>
        <taxon>Actinomycetes</taxon>
        <taxon>Propionibacteriales</taxon>
        <taxon>Nocardioidaceae</taxon>
        <taxon>Aeromicrobium</taxon>
    </lineage>
</organism>
<evidence type="ECO:0000313" key="2">
    <source>
        <dbReference type="EMBL" id="TSD62231.1"/>
    </source>
</evidence>
<dbReference type="NCBIfam" id="NF046117">
    <property type="entry name" value="SCO4848_fam"/>
    <property type="match status" value="1"/>
</dbReference>
<dbReference type="InterPro" id="IPR058061">
    <property type="entry name" value="SCO4848-like"/>
</dbReference>
<dbReference type="Proteomes" id="UP000316988">
    <property type="component" value="Unassembled WGS sequence"/>
</dbReference>
<reference evidence="2 3" key="1">
    <citation type="submission" date="2019-07" db="EMBL/GenBank/DDBJ databases">
        <authorList>
            <person name="Zhao L.H."/>
        </authorList>
    </citation>
    <scope>NUCLEOTIDE SEQUENCE [LARGE SCALE GENOMIC DNA]</scope>
    <source>
        <strain evidence="2 3">Co35</strain>
    </source>
</reference>
<comment type="caution">
    <text evidence="2">The sequence shown here is derived from an EMBL/GenBank/DDBJ whole genome shotgun (WGS) entry which is preliminary data.</text>
</comment>
<dbReference type="RefSeq" id="WP_143913946.1">
    <property type="nucleotide sequence ID" value="NZ_VLNT01000010.1"/>
</dbReference>
<keyword evidence="1" id="KW-1133">Transmembrane helix</keyword>
<keyword evidence="1" id="KW-0812">Transmembrane</keyword>
<dbReference type="AlphaFoldDB" id="A0A554S7B5"/>
<accession>A0A554S7B5</accession>
<sequence>MIGRASAWLLVAAGVFNIVIWPRFAKAIVADDRAWTGETWSSAPTGFFWVHAVLIATAMTFGVIVLVIGIRAHRSLRSS</sequence>